<keyword evidence="2" id="KW-1185">Reference proteome</keyword>
<dbReference type="AlphaFoldDB" id="A0A0C2I6W4"/>
<organism evidence="1 2">
    <name type="scientific">Thelohanellus kitauei</name>
    <name type="common">Myxosporean</name>
    <dbReference type="NCBI Taxonomy" id="669202"/>
    <lineage>
        <taxon>Eukaryota</taxon>
        <taxon>Metazoa</taxon>
        <taxon>Cnidaria</taxon>
        <taxon>Myxozoa</taxon>
        <taxon>Myxosporea</taxon>
        <taxon>Bivalvulida</taxon>
        <taxon>Platysporina</taxon>
        <taxon>Myxobolidae</taxon>
        <taxon>Thelohanellus</taxon>
    </lineage>
</organism>
<dbReference type="EMBL" id="JWZT01005390">
    <property type="protein sequence ID" value="KII60938.1"/>
    <property type="molecule type" value="Genomic_DNA"/>
</dbReference>
<protein>
    <submittedName>
        <fullName evidence="1">Uncharacterized protein</fullName>
    </submittedName>
</protein>
<reference evidence="1 2" key="1">
    <citation type="journal article" date="2014" name="Genome Biol. Evol.">
        <title>The genome of the myxosporean Thelohanellus kitauei shows adaptations to nutrient acquisition within its fish host.</title>
        <authorList>
            <person name="Yang Y."/>
            <person name="Xiong J."/>
            <person name="Zhou Z."/>
            <person name="Huo F."/>
            <person name="Miao W."/>
            <person name="Ran C."/>
            <person name="Liu Y."/>
            <person name="Zhang J."/>
            <person name="Feng J."/>
            <person name="Wang M."/>
            <person name="Wang M."/>
            <person name="Wang L."/>
            <person name="Yao B."/>
        </authorList>
    </citation>
    <scope>NUCLEOTIDE SEQUENCE [LARGE SCALE GENOMIC DNA]</scope>
    <source>
        <strain evidence="1">Wuqing</strain>
    </source>
</reference>
<evidence type="ECO:0000313" key="1">
    <source>
        <dbReference type="EMBL" id="KII60938.1"/>
    </source>
</evidence>
<sequence>MFISAYITASRKTLRSPVIQHGWRLRGGFDSGARFNLNPAINHEPKCQWIEREGPALAGRDDDGVTWHDLCMRVRIELERVRHMRLIKRFERLRNVQCQNTIT</sequence>
<dbReference type="Proteomes" id="UP000031668">
    <property type="component" value="Unassembled WGS sequence"/>
</dbReference>
<proteinExistence type="predicted"/>
<comment type="caution">
    <text evidence="1">The sequence shown here is derived from an EMBL/GenBank/DDBJ whole genome shotgun (WGS) entry which is preliminary data.</text>
</comment>
<gene>
    <name evidence="1" type="ORF">RF11_13911</name>
</gene>
<name>A0A0C2I6W4_THEKT</name>
<evidence type="ECO:0000313" key="2">
    <source>
        <dbReference type="Proteomes" id="UP000031668"/>
    </source>
</evidence>
<accession>A0A0C2I6W4</accession>